<dbReference type="Proteomes" id="UP000886523">
    <property type="component" value="Unassembled WGS sequence"/>
</dbReference>
<keyword evidence="3" id="KW-1185">Reference proteome</keyword>
<gene>
    <name evidence="2" type="ORF">BS47DRAFT_1298853</name>
</gene>
<dbReference type="PROSITE" id="PS50231">
    <property type="entry name" value="RICIN_B_LECTIN"/>
    <property type="match status" value="1"/>
</dbReference>
<dbReference type="InterPro" id="IPR035992">
    <property type="entry name" value="Ricin_B-like_lectins"/>
</dbReference>
<dbReference type="EMBL" id="MU129000">
    <property type="protein sequence ID" value="KAF9511485.1"/>
    <property type="molecule type" value="Genomic_DNA"/>
</dbReference>
<protein>
    <submittedName>
        <fullName evidence="2">Carbohydrate-binding module family 13 protein</fullName>
    </submittedName>
</protein>
<organism evidence="2 3">
    <name type="scientific">Hydnum rufescens UP504</name>
    <dbReference type="NCBI Taxonomy" id="1448309"/>
    <lineage>
        <taxon>Eukaryota</taxon>
        <taxon>Fungi</taxon>
        <taxon>Dikarya</taxon>
        <taxon>Basidiomycota</taxon>
        <taxon>Agaricomycotina</taxon>
        <taxon>Agaricomycetes</taxon>
        <taxon>Cantharellales</taxon>
        <taxon>Hydnaceae</taxon>
        <taxon>Hydnum</taxon>
    </lineage>
</organism>
<dbReference type="OrthoDB" id="2131701at2759"/>
<feature type="non-terminal residue" evidence="2">
    <location>
        <position position="1"/>
    </location>
</feature>
<evidence type="ECO:0000313" key="3">
    <source>
        <dbReference type="Proteomes" id="UP000886523"/>
    </source>
</evidence>
<evidence type="ECO:0000259" key="1">
    <source>
        <dbReference type="Pfam" id="PF14200"/>
    </source>
</evidence>
<dbReference type="AlphaFoldDB" id="A0A9P6AU50"/>
<dbReference type="Pfam" id="PF14200">
    <property type="entry name" value="RicinB_lectin_2"/>
    <property type="match status" value="1"/>
</dbReference>
<dbReference type="InterPro" id="IPR000772">
    <property type="entry name" value="Ricin_B_lectin"/>
</dbReference>
<sequence length="82" mass="9119">SGKYLSVDGHVQNGARVIGSNHQQIWKITPDGQHPNGHFLNFLPGTHLNLDLEDRGNSTPGARVQLWETSPGKNQAWFFQSL</sequence>
<evidence type="ECO:0000313" key="2">
    <source>
        <dbReference type="EMBL" id="KAF9511485.1"/>
    </source>
</evidence>
<feature type="domain" description="Ricin B lectin" evidence="1">
    <location>
        <begin position="1"/>
        <end position="67"/>
    </location>
</feature>
<dbReference type="Gene3D" id="2.80.10.50">
    <property type="match status" value="1"/>
</dbReference>
<proteinExistence type="predicted"/>
<comment type="caution">
    <text evidence="2">The sequence shown here is derived from an EMBL/GenBank/DDBJ whole genome shotgun (WGS) entry which is preliminary data.</text>
</comment>
<name>A0A9P6AU50_9AGAM</name>
<reference evidence="2" key="1">
    <citation type="journal article" date="2020" name="Nat. Commun.">
        <title>Large-scale genome sequencing of mycorrhizal fungi provides insights into the early evolution of symbiotic traits.</title>
        <authorList>
            <person name="Miyauchi S."/>
            <person name="Kiss E."/>
            <person name="Kuo A."/>
            <person name="Drula E."/>
            <person name="Kohler A."/>
            <person name="Sanchez-Garcia M."/>
            <person name="Morin E."/>
            <person name="Andreopoulos B."/>
            <person name="Barry K.W."/>
            <person name="Bonito G."/>
            <person name="Buee M."/>
            <person name="Carver A."/>
            <person name="Chen C."/>
            <person name="Cichocki N."/>
            <person name="Clum A."/>
            <person name="Culley D."/>
            <person name="Crous P.W."/>
            <person name="Fauchery L."/>
            <person name="Girlanda M."/>
            <person name="Hayes R.D."/>
            <person name="Keri Z."/>
            <person name="LaButti K."/>
            <person name="Lipzen A."/>
            <person name="Lombard V."/>
            <person name="Magnuson J."/>
            <person name="Maillard F."/>
            <person name="Murat C."/>
            <person name="Nolan M."/>
            <person name="Ohm R.A."/>
            <person name="Pangilinan J."/>
            <person name="Pereira M.F."/>
            <person name="Perotto S."/>
            <person name="Peter M."/>
            <person name="Pfister S."/>
            <person name="Riley R."/>
            <person name="Sitrit Y."/>
            <person name="Stielow J.B."/>
            <person name="Szollosi G."/>
            <person name="Zifcakova L."/>
            <person name="Stursova M."/>
            <person name="Spatafora J.W."/>
            <person name="Tedersoo L."/>
            <person name="Vaario L.M."/>
            <person name="Yamada A."/>
            <person name="Yan M."/>
            <person name="Wang P."/>
            <person name="Xu J."/>
            <person name="Bruns T."/>
            <person name="Baldrian P."/>
            <person name="Vilgalys R."/>
            <person name="Dunand C."/>
            <person name="Henrissat B."/>
            <person name="Grigoriev I.V."/>
            <person name="Hibbett D."/>
            <person name="Nagy L.G."/>
            <person name="Martin F.M."/>
        </authorList>
    </citation>
    <scope>NUCLEOTIDE SEQUENCE</scope>
    <source>
        <strain evidence="2">UP504</strain>
    </source>
</reference>
<dbReference type="SUPFAM" id="SSF50370">
    <property type="entry name" value="Ricin B-like lectins"/>
    <property type="match status" value="1"/>
</dbReference>
<accession>A0A9P6AU50</accession>